<comment type="similarity">
    <text evidence="2 6">Belongs to the peroxisomal membrane protein PXMP2/4 family.</text>
</comment>
<dbReference type="InterPro" id="IPR007248">
    <property type="entry name" value="Mpv17_PMP22"/>
</dbReference>
<reference evidence="7 8" key="1">
    <citation type="submission" date="2013-02" db="EMBL/GenBank/DDBJ databases">
        <title>Genome sequence of Candida maltosa Xu316, a potential industrial strain for xylitol and ethanol production.</title>
        <authorList>
            <person name="Yu J."/>
            <person name="Wang Q."/>
            <person name="Geng X."/>
            <person name="Bao W."/>
            <person name="He P."/>
            <person name="Cai J."/>
        </authorList>
    </citation>
    <scope>NUCLEOTIDE SEQUENCE [LARGE SCALE GENOMIC DNA]</scope>
    <source>
        <strain evidence="8">Xu316</strain>
    </source>
</reference>
<evidence type="ECO:0000256" key="4">
    <source>
        <dbReference type="ARBA" id="ARBA00022989"/>
    </source>
</evidence>
<feature type="transmembrane region" description="Helical" evidence="6">
    <location>
        <begin position="63"/>
        <end position="82"/>
    </location>
</feature>
<protein>
    <submittedName>
        <fullName evidence="7">Uncharacterized protein</fullName>
    </submittedName>
</protein>
<dbReference type="PANTHER" id="PTHR11266">
    <property type="entry name" value="PEROXISOMAL MEMBRANE PROTEIN 2, PXMP2 MPV17"/>
    <property type="match status" value="1"/>
</dbReference>
<comment type="subcellular location">
    <subcellularLocation>
        <location evidence="1">Membrane</location>
        <topology evidence="1">Multi-pass membrane protein</topology>
    </subcellularLocation>
</comment>
<feature type="transmembrane region" description="Helical" evidence="6">
    <location>
        <begin position="182"/>
        <end position="200"/>
    </location>
</feature>
<comment type="caution">
    <text evidence="7">The sequence shown here is derived from an EMBL/GenBank/DDBJ whole genome shotgun (WGS) entry which is preliminary data.</text>
</comment>
<evidence type="ECO:0000313" key="8">
    <source>
        <dbReference type="Proteomes" id="UP000011777"/>
    </source>
</evidence>
<dbReference type="STRING" id="1245528.M3JSS7"/>
<proteinExistence type="inferred from homology"/>
<keyword evidence="8" id="KW-1185">Reference proteome</keyword>
<dbReference type="AlphaFoldDB" id="M3JSS7"/>
<gene>
    <name evidence="7" type="ORF">G210_4509</name>
</gene>
<evidence type="ECO:0000256" key="6">
    <source>
        <dbReference type="RuleBase" id="RU363053"/>
    </source>
</evidence>
<dbReference type="OrthoDB" id="860at2759"/>
<dbReference type="HOGENOM" id="CLU_066033_2_0_1"/>
<dbReference type="Pfam" id="PF04117">
    <property type="entry name" value="Mpv17_PMP22"/>
    <property type="match status" value="1"/>
</dbReference>
<accession>M3JSS7</accession>
<evidence type="ECO:0000256" key="1">
    <source>
        <dbReference type="ARBA" id="ARBA00004141"/>
    </source>
</evidence>
<dbReference type="PANTHER" id="PTHR11266:SF93">
    <property type="entry name" value="INTEGRAL MEMBRANE PROTEIN 25D9-6"/>
    <property type="match status" value="1"/>
</dbReference>
<dbReference type="EMBL" id="AOGT01002530">
    <property type="protein sequence ID" value="EMG45314.1"/>
    <property type="molecule type" value="Genomic_DNA"/>
</dbReference>
<keyword evidence="5 6" id="KW-0472">Membrane</keyword>
<keyword evidence="3 6" id="KW-0812">Transmembrane</keyword>
<feature type="transmembrane region" description="Helical" evidence="6">
    <location>
        <begin position="103"/>
        <end position="124"/>
    </location>
</feature>
<evidence type="ECO:0000256" key="2">
    <source>
        <dbReference type="ARBA" id="ARBA00006824"/>
    </source>
</evidence>
<evidence type="ECO:0000256" key="5">
    <source>
        <dbReference type="ARBA" id="ARBA00023136"/>
    </source>
</evidence>
<evidence type="ECO:0000313" key="7">
    <source>
        <dbReference type="EMBL" id="EMG45314.1"/>
    </source>
</evidence>
<dbReference type="Proteomes" id="UP000011777">
    <property type="component" value="Unassembled WGS sequence"/>
</dbReference>
<dbReference type="eggNOG" id="KOG1944">
    <property type="taxonomic scope" value="Eukaryota"/>
</dbReference>
<keyword evidence="4 6" id="KW-1133">Transmembrane helix</keyword>
<dbReference type="OMA" id="CLGTFFN"/>
<sequence>MSTLQALNAQYLAYIVKYPLLTKSMTAGVFAGLNETTATVLTNEYKEIKIAGVNIKHVFSEKLLKMIIYGSCIATPISHYMYHIINNKLFKGPLSARQKVLQILTSLFTVTPFLSGCFVAWISLINNYQLPKHGFNLCTEITRISTIVKNGLSQGYLGVLKSSMVTSSFALVIAQKFIPPELWVVFFNVVYFFLGTYQNTKLKRFQKQQRIKKQEQEQEEEKKSK</sequence>
<dbReference type="GO" id="GO:0005778">
    <property type="term" value="C:peroxisomal membrane"/>
    <property type="evidence" value="ECO:0007669"/>
    <property type="project" value="TreeGrafter"/>
</dbReference>
<evidence type="ECO:0000256" key="3">
    <source>
        <dbReference type="ARBA" id="ARBA00022692"/>
    </source>
</evidence>
<organism evidence="7 8">
    <name type="scientific">Candida maltosa (strain Xu316)</name>
    <name type="common">Yeast</name>
    <dbReference type="NCBI Taxonomy" id="1245528"/>
    <lineage>
        <taxon>Eukaryota</taxon>
        <taxon>Fungi</taxon>
        <taxon>Dikarya</taxon>
        <taxon>Ascomycota</taxon>
        <taxon>Saccharomycotina</taxon>
        <taxon>Pichiomycetes</taxon>
        <taxon>Debaryomycetaceae</taxon>
        <taxon>Candida/Lodderomyces clade</taxon>
        <taxon>Candida</taxon>
    </lineage>
</organism>
<name>M3JSS7_CANMX</name>